<protein>
    <submittedName>
        <fullName evidence="1">Uncharacterized protein</fullName>
    </submittedName>
</protein>
<keyword evidence="1" id="KW-0614">Plasmid</keyword>
<reference evidence="1" key="1">
    <citation type="journal article" date="2016" name="Antimicrob. Agents Chemother.">
        <title>Genetic Characterization of a blaVEB-2-carrying plasmid in Vibrio parahaemolyticus.</title>
        <authorList>
            <person name="Li R."/>
            <person name="Ye L."/>
            <person name="Zheng Z."/>
            <person name="Chan E.W."/>
            <person name="Chen S."/>
        </authorList>
    </citation>
    <scope>NUCLEOTIDE SEQUENCE</scope>
    <source>
        <strain evidence="1">VPS92</strain>
        <plasmid evidence="1">pVPS92-VEB</plasmid>
    </source>
</reference>
<proteinExistence type="predicted"/>
<dbReference type="RefSeq" id="WP_154715369.1">
    <property type="nucleotide sequence ID" value="NZ_JAESOU010000012.1"/>
</dbReference>
<dbReference type="AlphaFoldDB" id="A0A1B1LRF2"/>
<evidence type="ECO:0000313" key="1">
    <source>
        <dbReference type="EMBL" id="ANS55577.1"/>
    </source>
</evidence>
<geneLocation type="plasmid" evidence="1">
    <name>pVPS92-VEB</name>
</geneLocation>
<dbReference type="EMBL" id="KU356480">
    <property type="protein sequence ID" value="ANS55577.1"/>
    <property type="molecule type" value="Genomic_DNA"/>
</dbReference>
<accession>A0A1B1LRF2</accession>
<sequence>MQSTNAALITLNEIAVEHGIPVQETVHHYHQCRTVDHPNRYTSGLVIKNYEQATRLNELASMSGIGTGLHTFGFSSIVFIKVD</sequence>
<organism evidence="1">
    <name type="scientific">Vibrio parahaemolyticus</name>
    <dbReference type="NCBI Taxonomy" id="670"/>
    <lineage>
        <taxon>Bacteria</taxon>
        <taxon>Pseudomonadati</taxon>
        <taxon>Pseudomonadota</taxon>
        <taxon>Gammaproteobacteria</taxon>
        <taxon>Vibrionales</taxon>
        <taxon>Vibrionaceae</taxon>
        <taxon>Vibrio</taxon>
    </lineage>
</organism>
<name>A0A1B1LRF2_VIBPH</name>